<dbReference type="Pfam" id="PF14291">
    <property type="entry name" value="DUF4371"/>
    <property type="match status" value="1"/>
</dbReference>
<proteinExistence type="predicted"/>
<name>A0A484LTU8_9ASTE</name>
<sequence length="237" mass="26929">MNPQDWTCSEEPTAEERTPPPPPDADLHGSTIQPPERLSRATLTPLSLRVLNKPIQLENPSHTSLNTFARRYRTPRLLTKEQETSFEFTTREQTPLKCMKTLKHSGMKLSQRVDMSELNELILDLAQEIKEEIIKKRKEAKYCSIILDCTPDTSHQEQMSMIVRYLNFSGNSIIVEESFLGFLNVNDTTGKGLFDVTIEELKSLGLEIDDIHGQGYDNGANMKGKQRSSKEIFGCQL</sequence>
<dbReference type="AlphaFoldDB" id="A0A484LTU8"/>
<dbReference type="InterPro" id="IPR025398">
    <property type="entry name" value="DUF4371"/>
</dbReference>
<organism evidence="3 4">
    <name type="scientific">Cuscuta campestris</name>
    <dbReference type="NCBI Taxonomy" id="132261"/>
    <lineage>
        <taxon>Eukaryota</taxon>
        <taxon>Viridiplantae</taxon>
        <taxon>Streptophyta</taxon>
        <taxon>Embryophyta</taxon>
        <taxon>Tracheophyta</taxon>
        <taxon>Spermatophyta</taxon>
        <taxon>Magnoliopsida</taxon>
        <taxon>eudicotyledons</taxon>
        <taxon>Gunneridae</taxon>
        <taxon>Pentapetalae</taxon>
        <taxon>asterids</taxon>
        <taxon>lamiids</taxon>
        <taxon>Solanales</taxon>
        <taxon>Convolvulaceae</taxon>
        <taxon>Cuscuteae</taxon>
        <taxon>Cuscuta</taxon>
        <taxon>Cuscuta subgen. Grammica</taxon>
        <taxon>Cuscuta sect. Cleistogrammica</taxon>
    </lineage>
</organism>
<dbReference type="PANTHER" id="PTHR45749">
    <property type="match status" value="1"/>
</dbReference>
<keyword evidence="4" id="KW-1185">Reference proteome</keyword>
<protein>
    <recommendedName>
        <fullName evidence="2">DUF4371 domain-containing protein</fullName>
    </recommendedName>
</protein>
<feature type="region of interest" description="Disordered" evidence="1">
    <location>
        <begin position="1"/>
        <end position="40"/>
    </location>
</feature>
<evidence type="ECO:0000256" key="1">
    <source>
        <dbReference type="SAM" id="MobiDB-lite"/>
    </source>
</evidence>
<evidence type="ECO:0000313" key="3">
    <source>
        <dbReference type="EMBL" id="VFQ79943.1"/>
    </source>
</evidence>
<reference evidence="3 4" key="1">
    <citation type="submission" date="2018-04" db="EMBL/GenBank/DDBJ databases">
        <authorList>
            <person name="Vogel A."/>
        </authorList>
    </citation>
    <scope>NUCLEOTIDE SEQUENCE [LARGE SCALE GENOMIC DNA]</scope>
</reference>
<dbReference type="PANTHER" id="PTHR45749:SF35">
    <property type="entry name" value="AC-LIKE TRANSPOSASE-RELATED"/>
    <property type="match status" value="1"/>
</dbReference>
<dbReference type="EMBL" id="OOIL02002022">
    <property type="protein sequence ID" value="VFQ79943.1"/>
    <property type="molecule type" value="Genomic_DNA"/>
</dbReference>
<evidence type="ECO:0000313" key="4">
    <source>
        <dbReference type="Proteomes" id="UP000595140"/>
    </source>
</evidence>
<dbReference type="Proteomes" id="UP000595140">
    <property type="component" value="Unassembled WGS sequence"/>
</dbReference>
<gene>
    <name evidence="3" type="ORF">CCAM_LOCUS21719</name>
</gene>
<dbReference type="OrthoDB" id="1692427at2759"/>
<evidence type="ECO:0000259" key="2">
    <source>
        <dbReference type="Pfam" id="PF14291"/>
    </source>
</evidence>
<feature type="domain" description="DUF4371" evidence="2">
    <location>
        <begin position="121"/>
        <end position="225"/>
    </location>
</feature>
<accession>A0A484LTU8</accession>